<dbReference type="FunFam" id="1.25.70.10:FF:000001">
    <property type="entry name" value="Mitochondrial transcription termination factor-like"/>
    <property type="match status" value="1"/>
</dbReference>
<evidence type="ECO:0000313" key="5">
    <source>
        <dbReference type="Proteomes" id="UP001179952"/>
    </source>
</evidence>
<reference evidence="4" key="2">
    <citation type="submission" date="2023-06" db="EMBL/GenBank/DDBJ databases">
        <authorList>
            <person name="Ma L."/>
            <person name="Liu K.-W."/>
            <person name="Li Z."/>
            <person name="Hsiao Y.-Y."/>
            <person name="Qi Y."/>
            <person name="Fu T."/>
            <person name="Tang G."/>
            <person name="Zhang D."/>
            <person name="Sun W.-H."/>
            <person name="Liu D.-K."/>
            <person name="Li Y."/>
            <person name="Chen G.-Z."/>
            <person name="Liu X.-D."/>
            <person name="Liao X.-Y."/>
            <person name="Jiang Y.-T."/>
            <person name="Yu X."/>
            <person name="Hao Y."/>
            <person name="Huang J."/>
            <person name="Zhao X.-W."/>
            <person name="Ke S."/>
            <person name="Chen Y.-Y."/>
            <person name="Wu W.-L."/>
            <person name="Hsu J.-L."/>
            <person name="Lin Y.-F."/>
            <person name="Huang M.-D."/>
            <person name="Li C.-Y."/>
            <person name="Huang L."/>
            <person name="Wang Z.-W."/>
            <person name="Zhao X."/>
            <person name="Zhong W.-Y."/>
            <person name="Peng D.-H."/>
            <person name="Ahmad S."/>
            <person name="Lan S."/>
            <person name="Zhang J.-S."/>
            <person name="Tsai W.-C."/>
            <person name="Van De Peer Y."/>
            <person name="Liu Z.-J."/>
        </authorList>
    </citation>
    <scope>NUCLEOTIDE SEQUENCE</scope>
    <source>
        <strain evidence="4">SCP</strain>
        <tissue evidence="4">Leaves</tissue>
    </source>
</reference>
<evidence type="ECO:0000256" key="1">
    <source>
        <dbReference type="ARBA" id="ARBA00007692"/>
    </source>
</evidence>
<evidence type="ECO:0000313" key="4">
    <source>
        <dbReference type="EMBL" id="KAK1278663.1"/>
    </source>
</evidence>
<keyword evidence="2" id="KW-0805">Transcription regulation</keyword>
<dbReference type="SMART" id="SM00733">
    <property type="entry name" value="Mterf"/>
    <property type="match status" value="6"/>
</dbReference>
<dbReference type="GO" id="GO:0006353">
    <property type="term" value="P:DNA-templated transcription termination"/>
    <property type="evidence" value="ECO:0007669"/>
    <property type="project" value="UniProtKB-KW"/>
</dbReference>
<keyword evidence="3" id="KW-0809">Transit peptide</keyword>
<dbReference type="GO" id="GO:0003676">
    <property type="term" value="F:nucleic acid binding"/>
    <property type="evidence" value="ECO:0007669"/>
    <property type="project" value="InterPro"/>
</dbReference>
<organism evidence="4 5">
    <name type="scientific">Acorus gramineus</name>
    <name type="common">Dwarf sweet flag</name>
    <dbReference type="NCBI Taxonomy" id="55184"/>
    <lineage>
        <taxon>Eukaryota</taxon>
        <taxon>Viridiplantae</taxon>
        <taxon>Streptophyta</taxon>
        <taxon>Embryophyta</taxon>
        <taxon>Tracheophyta</taxon>
        <taxon>Spermatophyta</taxon>
        <taxon>Magnoliopsida</taxon>
        <taxon>Liliopsida</taxon>
        <taxon>Acoraceae</taxon>
        <taxon>Acorus</taxon>
    </lineage>
</organism>
<evidence type="ECO:0000256" key="3">
    <source>
        <dbReference type="ARBA" id="ARBA00022946"/>
    </source>
</evidence>
<dbReference type="EMBL" id="JAUJYN010000002">
    <property type="protein sequence ID" value="KAK1278663.1"/>
    <property type="molecule type" value="Genomic_DNA"/>
</dbReference>
<dbReference type="InterPro" id="IPR003690">
    <property type="entry name" value="MTERF"/>
</dbReference>
<dbReference type="AlphaFoldDB" id="A0AAV9BRK4"/>
<proteinExistence type="inferred from homology"/>
<protein>
    <submittedName>
        <fullName evidence="4">Uncharacterized protein</fullName>
    </submittedName>
</protein>
<name>A0AAV9BRK4_ACOGR</name>
<dbReference type="Proteomes" id="UP001179952">
    <property type="component" value="Unassembled WGS sequence"/>
</dbReference>
<dbReference type="Pfam" id="PF02536">
    <property type="entry name" value="mTERF"/>
    <property type="match status" value="1"/>
</dbReference>
<keyword evidence="2" id="KW-0806">Transcription termination</keyword>
<comment type="similarity">
    <text evidence="1">Belongs to the mTERF family.</text>
</comment>
<reference evidence="4" key="1">
    <citation type="journal article" date="2023" name="Nat. Commun.">
        <title>Diploid and tetraploid genomes of Acorus and the evolution of monocots.</title>
        <authorList>
            <person name="Ma L."/>
            <person name="Liu K.W."/>
            <person name="Li Z."/>
            <person name="Hsiao Y.Y."/>
            <person name="Qi Y."/>
            <person name="Fu T."/>
            <person name="Tang G.D."/>
            <person name="Zhang D."/>
            <person name="Sun W.H."/>
            <person name="Liu D.K."/>
            <person name="Li Y."/>
            <person name="Chen G.Z."/>
            <person name="Liu X.D."/>
            <person name="Liao X.Y."/>
            <person name="Jiang Y.T."/>
            <person name="Yu X."/>
            <person name="Hao Y."/>
            <person name="Huang J."/>
            <person name="Zhao X.W."/>
            <person name="Ke S."/>
            <person name="Chen Y.Y."/>
            <person name="Wu W.L."/>
            <person name="Hsu J.L."/>
            <person name="Lin Y.F."/>
            <person name="Huang M.D."/>
            <person name="Li C.Y."/>
            <person name="Huang L."/>
            <person name="Wang Z.W."/>
            <person name="Zhao X."/>
            <person name="Zhong W.Y."/>
            <person name="Peng D.H."/>
            <person name="Ahmad S."/>
            <person name="Lan S."/>
            <person name="Zhang J.S."/>
            <person name="Tsai W.C."/>
            <person name="Van de Peer Y."/>
            <person name="Liu Z.J."/>
        </authorList>
    </citation>
    <scope>NUCLEOTIDE SEQUENCE</scope>
    <source>
        <strain evidence="4">SCP</strain>
    </source>
</reference>
<dbReference type="InterPro" id="IPR038538">
    <property type="entry name" value="MTERF_sf"/>
</dbReference>
<evidence type="ECO:0000256" key="2">
    <source>
        <dbReference type="ARBA" id="ARBA00022472"/>
    </source>
</evidence>
<dbReference type="PANTHER" id="PTHR13068">
    <property type="entry name" value="CGI-12 PROTEIN-RELATED"/>
    <property type="match status" value="1"/>
</dbReference>
<accession>A0AAV9BRK4</accession>
<keyword evidence="5" id="KW-1185">Reference proteome</keyword>
<dbReference type="Gene3D" id="1.25.70.10">
    <property type="entry name" value="Transcription termination factor 3, mitochondrial"/>
    <property type="match status" value="1"/>
</dbReference>
<sequence length="393" mass="44182">MLRLLREKLLRVSTHGGGTSSPTPKTTLLCFTHGNPSPKSISNISESTPTDPKSFTVSYLTSSCGLSPEAALRASKWVTIKTTKNADLVLDFFRNHGFDQTHIAKVINQQPMLLKLHVERILKPKMDFLTRYGFSSSQLITLVSRDPTILTQKQLVPSLELLKGLIGTQEGVVASIGHSVHVLDPAHHKRLVPNVSALREHGVPVSQVSKLIIRSPNVLCLPAFTRFREVVAAVHGMGIDPSKTKFVEAVKTMVGSSKSTWDGKFEVYKNLGWSEDEILMVFKRRPTFLALSEKKIRRGMEYYTKVLGWERSYITRYPILLSYSLEKRVIPRCSVLQVLLSKGLIKKDLKWSTTLSIKEKLFLERFVTKYKLEAPELMRAYQGTSEFKGVAAI</sequence>
<comment type="caution">
    <text evidence="4">The sequence shown here is derived from an EMBL/GenBank/DDBJ whole genome shotgun (WGS) entry which is preliminary data.</text>
</comment>
<dbReference type="PANTHER" id="PTHR13068:SF236">
    <property type="entry name" value="OS02G0749800 PROTEIN"/>
    <property type="match status" value="1"/>
</dbReference>
<gene>
    <name evidence="4" type="ORF">QJS04_geneDACA003688</name>
</gene>
<keyword evidence="2" id="KW-0804">Transcription</keyword>